<evidence type="ECO:0000313" key="3">
    <source>
        <dbReference type="Proteomes" id="UP000000577"/>
    </source>
</evidence>
<reference evidence="2 3" key="1">
    <citation type="journal article" date="2003" name="Science">
        <title>Genome of Geobacter sulfurreducens: metal reduction in subsurface environments.</title>
        <authorList>
            <person name="Methe B.A."/>
            <person name="Nelson K.E."/>
            <person name="Eisen J.A."/>
            <person name="Paulsen I.T."/>
            <person name="Nelson W."/>
            <person name="Heidelberg J.F."/>
            <person name="Wu D."/>
            <person name="Wu M."/>
            <person name="Ward N."/>
            <person name="Beanan M.J."/>
            <person name="Dodson R.J."/>
            <person name="Madupu R."/>
            <person name="Brinkac L.M."/>
            <person name="Daugherty S.C."/>
            <person name="DeBoy R.T."/>
            <person name="Durkin A.S."/>
            <person name="Gwinn M."/>
            <person name="Kolonay J.F."/>
            <person name="Sullivan S.A."/>
            <person name="Haft D.H."/>
            <person name="Selengut J."/>
            <person name="Davidsen T.M."/>
            <person name="Zafar N."/>
            <person name="White O."/>
            <person name="Tran B."/>
            <person name="Romero C."/>
            <person name="Forberger H.A."/>
            <person name="Weidman J."/>
            <person name="Khouri H."/>
            <person name="Feldblyum T.V."/>
            <person name="Utterback T.R."/>
            <person name="Van Aken S.E."/>
            <person name="Lovley D.R."/>
            <person name="Fraser C.M."/>
        </authorList>
    </citation>
    <scope>NUCLEOTIDE SEQUENCE [LARGE SCALE GENOMIC DNA]</scope>
    <source>
        <strain evidence="3">ATCC 51573 / DSM 12127 / PCA</strain>
    </source>
</reference>
<feature type="chain" id="PRO_5003709336" evidence="1">
    <location>
        <begin position="24"/>
        <end position="234"/>
    </location>
</feature>
<sequence>MKRKVMLAVAASVVALMPVMAQAANKLIVKNATGTTDMFVVTDGGLVGSGTNAPAAAFHAKGNTYVSTQIVAHWNGINAGVDSRYAGGGFIGLYNGDNNALPLANNRLGYFLFGAANGAGKLIGSGLNFAAEKTWTTTSIPSYISFLTAPENSVNMSERVRITSAGNVGIGSFAPTQRLEVAGGVKLNTTAVKPACDANVRGTIWFTRANTGAADTLEVCSKDATENYAWRALY</sequence>
<accession>I7EF02</accession>
<name>I7EF02_GEOSL</name>
<proteinExistence type="predicted"/>
<dbReference type="HOGENOM" id="CLU_1183673_0_0_7"/>
<evidence type="ECO:0000313" key="2">
    <source>
        <dbReference type="EMBL" id="AFP20447.1"/>
    </source>
</evidence>
<protein>
    <submittedName>
        <fullName evidence="2">Uncharacterized protein</fullName>
    </submittedName>
</protein>
<dbReference type="AlphaFoldDB" id="I7EF02"/>
<gene>
    <name evidence="2" type="ordered locus">GSU3547</name>
</gene>
<dbReference type="EnsemblBacteria" id="AFP20447">
    <property type="protein sequence ID" value="AFP20447"/>
    <property type="gene ID" value="GSU3547"/>
</dbReference>
<dbReference type="RefSeq" id="WP_010942501.1">
    <property type="nucleotide sequence ID" value="NC_002939.5"/>
</dbReference>
<organism evidence="2 3">
    <name type="scientific">Geobacter sulfurreducens (strain ATCC 51573 / DSM 12127 / PCA)</name>
    <dbReference type="NCBI Taxonomy" id="243231"/>
    <lineage>
        <taxon>Bacteria</taxon>
        <taxon>Pseudomonadati</taxon>
        <taxon>Thermodesulfobacteriota</taxon>
        <taxon>Desulfuromonadia</taxon>
        <taxon>Geobacterales</taxon>
        <taxon>Geobacteraceae</taxon>
        <taxon>Geobacter</taxon>
    </lineage>
</organism>
<dbReference type="KEGG" id="gsu:GSU3547"/>
<dbReference type="InParanoid" id="I7EF02"/>
<dbReference type="Proteomes" id="UP000000577">
    <property type="component" value="Chromosome"/>
</dbReference>
<reference evidence="2 3" key="2">
    <citation type="journal article" date="2012" name="BMC Genomics">
        <title>Comparative genomic analysis of Geobacter sulfurreducens KN400, a strain with enhanced capacity for extracellular electron transfer and electricity production.</title>
        <authorList>
            <person name="Butler J.E."/>
            <person name="Young N.D."/>
            <person name="Aklujkar M."/>
            <person name="Lovley D.R."/>
        </authorList>
    </citation>
    <scope>NUCLEOTIDE SEQUENCE [LARGE SCALE GENOMIC DNA]</scope>
    <source>
        <strain evidence="3">ATCC 51573 / DSM 12127 / PCA</strain>
    </source>
</reference>
<dbReference type="EMBL" id="AE017180">
    <property type="protein sequence ID" value="AFP20447.1"/>
    <property type="molecule type" value="Genomic_DNA"/>
</dbReference>
<keyword evidence="1" id="KW-0732">Signal</keyword>
<keyword evidence="3" id="KW-1185">Reference proteome</keyword>
<feature type="signal peptide" evidence="1">
    <location>
        <begin position="1"/>
        <end position="23"/>
    </location>
</feature>
<dbReference type="OrthoDB" id="4463518at2"/>
<dbReference type="STRING" id="243231.GSU3547"/>
<evidence type="ECO:0000256" key="1">
    <source>
        <dbReference type="SAM" id="SignalP"/>
    </source>
</evidence>